<dbReference type="PIRSF" id="PIRSF036354">
    <property type="entry name" value="NosR"/>
    <property type="match status" value="1"/>
</dbReference>
<dbReference type="Proteomes" id="UP001465153">
    <property type="component" value="Unassembled WGS sequence"/>
</dbReference>
<evidence type="ECO:0000256" key="4">
    <source>
        <dbReference type="SAM" id="Phobius"/>
    </source>
</evidence>
<feature type="transmembrane region" description="Helical" evidence="4">
    <location>
        <begin position="532"/>
        <end position="549"/>
    </location>
</feature>
<evidence type="ECO:0000256" key="1">
    <source>
        <dbReference type="ARBA" id="ARBA00004236"/>
    </source>
</evidence>
<feature type="transmembrane region" description="Helical" evidence="4">
    <location>
        <begin position="425"/>
        <end position="444"/>
    </location>
</feature>
<reference evidence="7 8" key="1">
    <citation type="submission" date="2024-04" db="EMBL/GenBank/DDBJ databases">
        <title>Draft genome sequence of Sessilibacter corallicola NBRC 116591.</title>
        <authorList>
            <person name="Miyakawa T."/>
            <person name="Kusuya Y."/>
            <person name="Miura T."/>
        </authorList>
    </citation>
    <scope>NUCLEOTIDE SEQUENCE [LARGE SCALE GENOMIC DNA]</scope>
    <source>
        <strain evidence="7 8">KU-00831-HH</strain>
    </source>
</reference>
<dbReference type="SMART" id="SM00900">
    <property type="entry name" value="FMN_bind"/>
    <property type="match status" value="1"/>
</dbReference>
<dbReference type="Pfam" id="PF12801">
    <property type="entry name" value="Fer4_5"/>
    <property type="match status" value="2"/>
</dbReference>
<keyword evidence="3 4" id="KW-0472">Membrane</keyword>
<comment type="subcellular location">
    <subcellularLocation>
        <location evidence="1">Cell membrane</location>
    </subcellularLocation>
</comment>
<dbReference type="PANTHER" id="PTHR30224:SF4">
    <property type="entry name" value="ELECTRON TRANSPORT PROTEIN YCCM-RELATED"/>
    <property type="match status" value="1"/>
</dbReference>
<dbReference type="Pfam" id="PF04205">
    <property type="entry name" value="FMN_bind"/>
    <property type="match status" value="1"/>
</dbReference>
<dbReference type="PANTHER" id="PTHR30224">
    <property type="entry name" value="ELECTRON TRANSPORT PROTEIN"/>
    <property type="match status" value="1"/>
</dbReference>
<evidence type="ECO:0000256" key="2">
    <source>
        <dbReference type="ARBA" id="ARBA00022475"/>
    </source>
</evidence>
<keyword evidence="2" id="KW-1003">Cell membrane</keyword>
<comment type="caution">
    <text evidence="7">The sequence shown here is derived from an EMBL/GenBank/DDBJ whole genome shotgun (WGS) entry which is preliminary data.</text>
</comment>
<dbReference type="InterPro" id="IPR017896">
    <property type="entry name" value="4Fe4S_Fe-S-bd"/>
</dbReference>
<feature type="signal peptide" evidence="5">
    <location>
        <begin position="1"/>
        <end position="21"/>
    </location>
</feature>
<gene>
    <name evidence="7" type="ORF">NBRC116591_12790</name>
</gene>
<feature type="domain" description="FMN-binding" evidence="6">
    <location>
        <begin position="72"/>
        <end position="165"/>
    </location>
</feature>
<evidence type="ECO:0000256" key="5">
    <source>
        <dbReference type="SAM" id="SignalP"/>
    </source>
</evidence>
<keyword evidence="8" id="KW-1185">Reference proteome</keyword>
<proteinExistence type="predicted"/>
<dbReference type="InterPro" id="IPR007329">
    <property type="entry name" value="FMN-bd"/>
</dbReference>
<evidence type="ECO:0000256" key="3">
    <source>
        <dbReference type="ARBA" id="ARBA00023136"/>
    </source>
</evidence>
<dbReference type="EMBL" id="BAABWN010000003">
    <property type="protein sequence ID" value="GAA6167469.1"/>
    <property type="molecule type" value="Genomic_DNA"/>
</dbReference>
<keyword evidence="4" id="KW-1133">Transmembrane helix</keyword>
<organism evidence="7 8">
    <name type="scientific">Sessilibacter corallicola</name>
    <dbReference type="NCBI Taxonomy" id="2904075"/>
    <lineage>
        <taxon>Bacteria</taxon>
        <taxon>Pseudomonadati</taxon>
        <taxon>Pseudomonadota</taxon>
        <taxon>Gammaproteobacteria</taxon>
        <taxon>Cellvibrionales</taxon>
        <taxon>Cellvibrionaceae</taxon>
        <taxon>Sessilibacter</taxon>
    </lineage>
</organism>
<dbReference type="InterPro" id="IPR011399">
    <property type="entry name" value="NosR"/>
</dbReference>
<feature type="transmembrane region" description="Helical" evidence="4">
    <location>
        <begin position="478"/>
        <end position="511"/>
    </location>
</feature>
<evidence type="ECO:0000259" key="6">
    <source>
        <dbReference type="SMART" id="SM00900"/>
    </source>
</evidence>
<protein>
    <submittedName>
        <fullName evidence="7">Regulatory protein NosR</fullName>
    </submittedName>
</protein>
<sequence>MLFRVLAAVILCCLFSSNSFSDTSSPKGWERIFPQATSIGEKESNPPVWPVYQAFDKIGYVFHSIDYVTIPAFSGEPVDMLVGLDLDGQFTGVELIEHREPIFLHGLGEKPLIDFIRQYEGLGIRDNVKVGSGTSTTGTYIDGITKATVSVVVINQSIVLSALAVARQKLSGFEAPADVKVKSEYYEQLSLEQLQEENYLQNLRLTESEIQTHLYDYRQNACPECEHAVDLKFGYLNVPSIGRVLLGDSDFERLQKTLEPDEHAVVLLSNGDYSFIDLDFVPASVPDRVSIDQRGFPIEIRDLNFFDVFDPQTSILNDASDVKVFSIKPQTGFNPASEWNLLLNISAGNPVLYTVENYQFMANYSLPKKFFDEIEIISDGFSEQPLWVGLWESKRFQIIVLLISLAALTVIFARQHQLVKNPKRFHAIRWGFLTFTLIYIGWYAQGQLSIVNIYPILQSFTQGFNLETYLMDPIIFILWLYVFISLFIVGRGLFCGWLCPFGALQEMVSWFAKKLKIKQYRIKPALHNKLTWMKYAILIGLVLTSFYSVEVAEVWSEVEPFKTSITLHFVRTWPFVVYAIFLLGCGLFIHKFYCRYVCPLGAGLAVLGWFHPVKWLKRRSECGTPCTLCYHKCEIKAIKQSGEIDYKECIQCLECIVYHNNDDLCPPQKVKIRKQAKRKKAESLIPATAVEVI</sequence>
<name>A0ABQ0A737_9GAMM</name>
<feature type="chain" id="PRO_5045830777" evidence="5">
    <location>
        <begin position="22"/>
        <end position="693"/>
    </location>
</feature>
<accession>A0ABQ0A737</accession>
<feature type="transmembrane region" description="Helical" evidence="4">
    <location>
        <begin position="596"/>
        <end position="616"/>
    </location>
</feature>
<feature type="transmembrane region" description="Helical" evidence="4">
    <location>
        <begin position="396"/>
        <end position="413"/>
    </location>
</feature>
<evidence type="ECO:0000313" key="7">
    <source>
        <dbReference type="EMBL" id="GAA6167469.1"/>
    </source>
</evidence>
<keyword evidence="5" id="KW-0732">Signal</keyword>
<feature type="transmembrane region" description="Helical" evidence="4">
    <location>
        <begin position="569"/>
        <end position="589"/>
    </location>
</feature>
<keyword evidence="4" id="KW-0812">Transmembrane</keyword>
<dbReference type="InterPro" id="IPR052378">
    <property type="entry name" value="NosR_regulator"/>
</dbReference>
<dbReference type="RefSeq" id="WP_353302095.1">
    <property type="nucleotide sequence ID" value="NZ_BAABWN010000003.1"/>
</dbReference>
<evidence type="ECO:0000313" key="8">
    <source>
        <dbReference type="Proteomes" id="UP001465153"/>
    </source>
</evidence>
<dbReference type="SUPFAM" id="SSF54862">
    <property type="entry name" value="4Fe-4S ferredoxins"/>
    <property type="match status" value="1"/>
</dbReference>